<dbReference type="EMBL" id="JAOBZK010000053">
    <property type="protein sequence ID" value="MDH1181355.1"/>
    <property type="molecule type" value="Genomic_DNA"/>
</dbReference>
<dbReference type="AlphaFoldDB" id="A0ABD4Z104"/>
<proteinExistence type="predicted"/>
<dbReference type="RefSeq" id="WP_279992032.1">
    <property type="nucleotide sequence ID" value="NZ_JAOBZK010000053.1"/>
</dbReference>
<dbReference type="Proteomes" id="UP001158644">
    <property type="component" value="Unassembled WGS sequence"/>
</dbReference>
<comment type="caution">
    <text evidence="2">The sequence shown here is derived from an EMBL/GenBank/DDBJ whole genome shotgun (WGS) entry which is preliminary data.</text>
</comment>
<keyword evidence="1" id="KW-1133">Transmembrane helix</keyword>
<keyword evidence="1" id="KW-0812">Transmembrane</keyword>
<evidence type="ECO:0000313" key="2">
    <source>
        <dbReference type="EMBL" id="MDH1181355.1"/>
    </source>
</evidence>
<organism evidence="2 3">
    <name type="scientific">Achromobacter mucicolens</name>
    <dbReference type="NCBI Taxonomy" id="1389922"/>
    <lineage>
        <taxon>Bacteria</taxon>
        <taxon>Pseudomonadati</taxon>
        <taxon>Pseudomonadota</taxon>
        <taxon>Betaproteobacteria</taxon>
        <taxon>Burkholderiales</taxon>
        <taxon>Alcaligenaceae</taxon>
        <taxon>Achromobacter</taxon>
    </lineage>
</organism>
<gene>
    <name evidence="2" type="ORF">N5C72_25045</name>
</gene>
<name>A0ABD4Z104_9BURK</name>
<keyword evidence="1" id="KW-0472">Membrane</keyword>
<reference evidence="2 3" key="1">
    <citation type="submission" date="2022-09" db="EMBL/GenBank/DDBJ databases">
        <title>Intensive care unit water sources are persistently colonized with multi-drug resistant bacteria and are the site of extensive horizontal gene transfer of antibiotic resistance genes.</title>
        <authorList>
            <person name="Diorio-Toth L."/>
        </authorList>
    </citation>
    <scope>NUCLEOTIDE SEQUENCE [LARGE SCALE GENOMIC DNA]</scope>
    <source>
        <strain evidence="2 3">GD03967</strain>
    </source>
</reference>
<evidence type="ECO:0000313" key="3">
    <source>
        <dbReference type="Proteomes" id="UP001158644"/>
    </source>
</evidence>
<protein>
    <submittedName>
        <fullName evidence="2">Uncharacterized protein</fullName>
    </submittedName>
</protein>
<sequence>MAIATAGPMFKILAERAVSSSASLIYRASAELSAILSRRSVTLFLKRVLFRGTLVLGTVTMVIAIFEGDALEKWSKRTLYRGPKFANEKLFESLEKELGALYGAVREVL</sequence>
<evidence type="ECO:0000256" key="1">
    <source>
        <dbReference type="SAM" id="Phobius"/>
    </source>
</evidence>
<accession>A0ABD4Z104</accession>
<feature type="transmembrane region" description="Helical" evidence="1">
    <location>
        <begin position="48"/>
        <end position="66"/>
    </location>
</feature>